<evidence type="ECO:0000313" key="2">
    <source>
        <dbReference type="Proteomes" id="UP001321450"/>
    </source>
</evidence>
<reference evidence="2" key="1">
    <citation type="journal article" date="2024" name="Int. J. Syst. Evol. Microbiol.">
        <title>Methylomarinovum tepidoasis sp. nov., a moderately thermophilic methanotroph of the family Methylothermaceae isolated from a deep-sea hydrothermal field.</title>
        <authorList>
            <person name="Hirayama H."/>
            <person name="Takaki Y."/>
            <person name="Abe M."/>
            <person name="Miyazaki M."/>
            <person name="Uematsu K."/>
            <person name="Matsui Y."/>
            <person name="Takai K."/>
        </authorList>
    </citation>
    <scope>NUCLEOTIDE SEQUENCE [LARGE SCALE GENOMIC DNA]</scope>
    <source>
        <strain evidence="2">IN45</strain>
    </source>
</reference>
<sequence>MATKLGLEYNSPRACLKLAFQQGWIDDEELWLEMLAPRNRISHTYHAENAPATYEQLPAFQAMRQLSTQLRNVEI</sequence>
<dbReference type="KEGG" id="meiy:MIN45_P1728"/>
<dbReference type="Gene3D" id="1.20.120.330">
    <property type="entry name" value="Nucleotidyltransferases domain 2"/>
    <property type="match status" value="1"/>
</dbReference>
<name>A0AAU9CEX4_9GAMM</name>
<dbReference type="Proteomes" id="UP001321450">
    <property type="component" value="Chromosome"/>
</dbReference>
<gene>
    <name evidence="1" type="ORF">MIN45_P1728</name>
</gene>
<dbReference type="Pfam" id="PF08780">
    <property type="entry name" value="NTase_sub_bind"/>
    <property type="match status" value="1"/>
</dbReference>
<dbReference type="AlphaFoldDB" id="A0AAU9CEX4"/>
<proteinExistence type="predicted"/>
<keyword evidence="2" id="KW-1185">Reference proteome</keyword>
<dbReference type="SUPFAM" id="SSF81593">
    <property type="entry name" value="Nucleotidyltransferase substrate binding subunit/domain"/>
    <property type="match status" value="1"/>
</dbReference>
<protein>
    <recommendedName>
        <fullName evidence="3">Nucleotidyltransferase</fullName>
    </recommendedName>
</protein>
<evidence type="ECO:0000313" key="1">
    <source>
        <dbReference type="EMBL" id="BCX89356.1"/>
    </source>
</evidence>
<organism evidence="1 2">
    <name type="scientific">Methylomarinovum tepidoasis</name>
    <dbReference type="NCBI Taxonomy" id="2840183"/>
    <lineage>
        <taxon>Bacteria</taxon>
        <taxon>Pseudomonadati</taxon>
        <taxon>Pseudomonadota</taxon>
        <taxon>Gammaproteobacteria</taxon>
        <taxon>Methylococcales</taxon>
        <taxon>Methylothermaceae</taxon>
        <taxon>Methylomarinovum</taxon>
    </lineage>
</organism>
<dbReference type="EMBL" id="AP024718">
    <property type="protein sequence ID" value="BCX89356.1"/>
    <property type="molecule type" value="Genomic_DNA"/>
</dbReference>
<dbReference type="InterPro" id="IPR010235">
    <property type="entry name" value="HepT"/>
</dbReference>
<evidence type="ECO:0008006" key="3">
    <source>
        <dbReference type="Google" id="ProtNLM"/>
    </source>
</evidence>
<accession>A0AAU9CEX4</accession>